<feature type="domain" description="Carboxylesterase type B" evidence="4">
    <location>
        <begin position="21"/>
        <end position="505"/>
    </location>
</feature>
<proteinExistence type="inferred from homology"/>
<evidence type="ECO:0000256" key="2">
    <source>
        <dbReference type="ARBA" id="ARBA00022801"/>
    </source>
</evidence>
<dbReference type="VEuPathDB" id="FungiDB:BO71DRAFT_457055"/>
<organism evidence="5 6">
    <name type="scientific">Aspergillus ellipticus CBS 707.79</name>
    <dbReference type="NCBI Taxonomy" id="1448320"/>
    <lineage>
        <taxon>Eukaryota</taxon>
        <taxon>Fungi</taxon>
        <taxon>Dikarya</taxon>
        <taxon>Ascomycota</taxon>
        <taxon>Pezizomycotina</taxon>
        <taxon>Eurotiomycetes</taxon>
        <taxon>Eurotiomycetidae</taxon>
        <taxon>Eurotiales</taxon>
        <taxon>Aspergillaceae</taxon>
        <taxon>Aspergillus</taxon>
        <taxon>Aspergillus subgen. Circumdati</taxon>
    </lineage>
</organism>
<dbReference type="EMBL" id="KZ825915">
    <property type="protein sequence ID" value="PYH92491.1"/>
    <property type="molecule type" value="Genomic_DNA"/>
</dbReference>
<dbReference type="InterPro" id="IPR029058">
    <property type="entry name" value="AB_hydrolase_fold"/>
</dbReference>
<evidence type="ECO:0000313" key="6">
    <source>
        <dbReference type="Proteomes" id="UP000247810"/>
    </source>
</evidence>
<dbReference type="STRING" id="1448320.A0A319D5N9"/>
<dbReference type="Proteomes" id="UP000247810">
    <property type="component" value="Unassembled WGS sequence"/>
</dbReference>
<dbReference type="Pfam" id="PF00135">
    <property type="entry name" value="COesterase"/>
    <property type="match status" value="1"/>
</dbReference>
<protein>
    <recommendedName>
        <fullName evidence="3">Carboxylic ester hydrolase</fullName>
        <ecNumber evidence="3">3.1.1.-</ecNumber>
    </recommendedName>
</protein>
<evidence type="ECO:0000313" key="5">
    <source>
        <dbReference type="EMBL" id="PYH92491.1"/>
    </source>
</evidence>
<comment type="similarity">
    <text evidence="1 3">Belongs to the type-B carboxylesterase/lipase family.</text>
</comment>
<dbReference type="PROSITE" id="PS00122">
    <property type="entry name" value="CARBOXYLESTERASE_B_1"/>
    <property type="match status" value="1"/>
</dbReference>
<accession>A0A319D5N9</accession>
<feature type="signal peptide" evidence="3">
    <location>
        <begin position="1"/>
        <end position="19"/>
    </location>
</feature>
<gene>
    <name evidence="5" type="ORF">BO71DRAFT_457055</name>
</gene>
<feature type="chain" id="PRO_5016194058" description="Carboxylic ester hydrolase" evidence="3">
    <location>
        <begin position="20"/>
        <end position="539"/>
    </location>
</feature>
<dbReference type="OrthoDB" id="408631at2759"/>
<dbReference type="SUPFAM" id="SSF53474">
    <property type="entry name" value="alpha/beta-Hydrolases"/>
    <property type="match status" value="1"/>
</dbReference>
<evidence type="ECO:0000256" key="3">
    <source>
        <dbReference type="RuleBase" id="RU361235"/>
    </source>
</evidence>
<dbReference type="InterPro" id="IPR050309">
    <property type="entry name" value="Type-B_Carboxylest/Lipase"/>
</dbReference>
<dbReference type="GO" id="GO:0016787">
    <property type="term" value="F:hydrolase activity"/>
    <property type="evidence" value="ECO:0007669"/>
    <property type="project" value="UniProtKB-KW"/>
</dbReference>
<dbReference type="InterPro" id="IPR019826">
    <property type="entry name" value="Carboxylesterase_B_AS"/>
</dbReference>
<dbReference type="InterPro" id="IPR002018">
    <property type="entry name" value="CarbesteraseB"/>
</dbReference>
<sequence length="539" mass="58774">MHPRSVLSLLSLSPALAAASAPIVETTYGKVLGTPSEYRADVNVFKGMPFAAAPTGSERFTPPEKPASWTGVRNATDFGPQCVQISSTASIFTTGSSVMSEDCLSINVWAPANATSDSKLPVYFWIYGGRYFEGSGDVLTYDGSSMATKDIIVVTFNYRLGVLGYFAHPVLSAESAHNSSGNYGMLDMVAALEWTHENIGAFGGNPDHITVGGQSAGSCGALDMMLSPLAEDLGVVGVIAETGARGTHDPSMASSSTSYRQKEFAEEYGVGILAEMGLSTIEELRETDYETLVNYFSLSTDFYDYTPLANISAFMEPPAWRPVLDGYAMPYSYAETLSRMAHADVPVLTGNNADESGAQTTQDYTVSTYYSTFAEMYGNMSTEFFDLFPVSNTSEATDEVNAMYRGLSRVGTWTWALDWYAGGATSDVYTYYWTHAPPIGGQGAYHGSELYYAFGVIPYVDETAGWTAEDYEVQEQMSNYWANFIKTGNPNGGNLTHWPASSEDRTTMWLGDSWGASFITESEKRVQFILDYYKTLPAW</sequence>
<dbReference type="PANTHER" id="PTHR11559">
    <property type="entry name" value="CARBOXYLESTERASE"/>
    <property type="match status" value="1"/>
</dbReference>
<evidence type="ECO:0000256" key="1">
    <source>
        <dbReference type="ARBA" id="ARBA00005964"/>
    </source>
</evidence>
<keyword evidence="2 3" id="KW-0378">Hydrolase</keyword>
<keyword evidence="6" id="KW-1185">Reference proteome</keyword>
<evidence type="ECO:0000259" key="4">
    <source>
        <dbReference type="Pfam" id="PF00135"/>
    </source>
</evidence>
<reference evidence="5 6" key="1">
    <citation type="submission" date="2018-02" db="EMBL/GenBank/DDBJ databases">
        <title>The genomes of Aspergillus section Nigri reveals drivers in fungal speciation.</title>
        <authorList>
            <consortium name="DOE Joint Genome Institute"/>
            <person name="Vesth T.C."/>
            <person name="Nybo J."/>
            <person name="Theobald S."/>
            <person name="Brandl J."/>
            <person name="Frisvad J.C."/>
            <person name="Nielsen K.F."/>
            <person name="Lyhne E.K."/>
            <person name="Kogle M.E."/>
            <person name="Kuo A."/>
            <person name="Riley R."/>
            <person name="Clum A."/>
            <person name="Nolan M."/>
            <person name="Lipzen A."/>
            <person name="Salamov A."/>
            <person name="Henrissat B."/>
            <person name="Wiebenga A."/>
            <person name="De vries R.P."/>
            <person name="Grigoriev I.V."/>
            <person name="Mortensen U.H."/>
            <person name="Andersen M.R."/>
            <person name="Baker S.E."/>
        </authorList>
    </citation>
    <scope>NUCLEOTIDE SEQUENCE [LARGE SCALE GENOMIC DNA]</scope>
    <source>
        <strain evidence="5 6">CBS 707.79</strain>
    </source>
</reference>
<dbReference type="AlphaFoldDB" id="A0A319D5N9"/>
<dbReference type="EC" id="3.1.1.-" evidence="3"/>
<name>A0A319D5N9_9EURO</name>
<keyword evidence="3" id="KW-0732">Signal</keyword>
<dbReference type="Gene3D" id="3.40.50.1820">
    <property type="entry name" value="alpha/beta hydrolase"/>
    <property type="match status" value="1"/>
</dbReference>